<comment type="caution">
    <text evidence="2">The sequence shown here is derived from an EMBL/GenBank/DDBJ whole genome shotgun (WGS) entry which is preliminary data.</text>
</comment>
<dbReference type="Proteomes" id="UP001610334">
    <property type="component" value="Unassembled WGS sequence"/>
</dbReference>
<keyword evidence="1" id="KW-0472">Membrane</keyword>
<evidence type="ECO:0000313" key="2">
    <source>
        <dbReference type="EMBL" id="KAL2811197.1"/>
    </source>
</evidence>
<dbReference type="EMBL" id="JBFXLT010000061">
    <property type="protein sequence ID" value="KAL2811197.1"/>
    <property type="molecule type" value="Genomic_DNA"/>
</dbReference>
<evidence type="ECO:0000256" key="1">
    <source>
        <dbReference type="SAM" id="Phobius"/>
    </source>
</evidence>
<organism evidence="2 3">
    <name type="scientific">Aspergillus granulosus</name>
    <dbReference type="NCBI Taxonomy" id="176169"/>
    <lineage>
        <taxon>Eukaryota</taxon>
        <taxon>Fungi</taxon>
        <taxon>Dikarya</taxon>
        <taxon>Ascomycota</taxon>
        <taxon>Pezizomycotina</taxon>
        <taxon>Eurotiomycetes</taxon>
        <taxon>Eurotiomycetidae</taxon>
        <taxon>Eurotiales</taxon>
        <taxon>Aspergillaceae</taxon>
        <taxon>Aspergillus</taxon>
        <taxon>Aspergillus subgen. Nidulantes</taxon>
    </lineage>
</organism>
<evidence type="ECO:0000313" key="3">
    <source>
        <dbReference type="Proteomes" id="UP001610334"/>
    </source>
</evidence>
<gene>
    <name evidence="2" type="ORF">BJX63DRAFT_287792</name>
</gene>
<name>A0ABR4H8Q8_9EURO</name>
<sequence>MQAREKPPSRLHEAEQPSRVAGIRAARNENQWPRGHHEIKWRRSLTTSDRYFYFILFLLLFGLHFSKFHRLAPSQLSLFNLSPSPGWSRAHSRIRADDGKLIWRASRFECCRWPARFPPLLVSSPLAGTAHFGLAERNIQPPEG</sequence>
<feature type="transmembrane region" description="Helical" evidence="1">
    <location>
        <begin position="51"/>
        <end position="68"/>
    </location>
</feature>
<protein>
    <submittedName>
        <fullName evidence="2">Uncharacterized protein</fullName>
    </submittedName>
</protein>
<keyword evidence="1" id="KW-0812">Transmembrane</keyword>
<keyword evidence="1" id="KW-1133">Transmembrane helix</keyword>
<keyword evidence="3" id="KW-1185">Reference proteome</keyword>
<reference evidence="2 3" key="1">
    <citation type="submission" date="2024-07" db="EMBL/GenBank/DDBJ databases">
        <title>Section-level genome sequencing and comparative genomics of Aspergillus sections Usti and Cavernicolus.</title>
        <authorList>
            <consortium name="Lawrence Berkeley National Laboratory"/>
            <person name="Nybo J.L."/>
            <person name="Vesth T.C."/>
            <person name="Theobald S."/>
            <person name="Frisvad J.C."/>
            <person name="Larsen T.O."/>
            <person name="Kjaerboelling I."/>
            <person name="Rothschild-Mancinelli K."/>
            <person name="Lyhne E.K."/>
            <person name="Kogle M.E."/>
            <person name="Barry K."/>
            <person name="Clum A."/>
            <person name="Na H."/>
            <person name="Ledsgaard L."/>
            <person name="Lin J."/>
            <person name="Lipzen A."/>
            <person name="Kuo A."/>
            <person name="Riley R."/>
            <person name="Mondo S."/>
            <person name="Labutti K."/>
            <person name="Haridas S."/>
            <person name="Pangalinan J."/>
            <person name="Salamov A.A."/>
            <person name="Simmons B.A."/>
            <person name="Magnuson J.K."/>
            <person name="Chen J."/>
            <person name="Drula E."/>
            <person name="Henrissat B."/>
            <person name="Wiebenga A."/>
            <person name="Lubbers R.J."/>
            <person name="Gomes A.C."/>
            <person name="Makela M.R."/>
            <person name="Stajich J."/>
            <person name="Grigoriev I.V."/>
            <person name="Mortensen U.H."/>
            <person name="De Vries R.P."/>
            <person name="Baker S.E."/>
            <person name="Andersen M.R."/>
        </authorList>
    </citation>
    <scope>NUCLEOTIDE SEQUENCE [LARGE SCALE GENOMIC DNA]</scope>
    <source>
        <strain evidence="2 3">CBS 588.65</strain>
    </source>
</reference>
<proteinExistence type="predicted"/>
<accession>A0ABR4H8Q8</accession>